<dbReference type="SUPFAM" id="SSF53448">
    <property type="entry name" value="Nucleotide-diphospho-sugar transferases"/>
    <property type="match status" value="1"/>
</dbReference>
<dbReference type="InterPro" id="IPR029044">
    <property type="entry name" value="Nucleotide-diphossugar_trans"/>
</dbReference>
<dbReference type="PANTHER" id="PTHR22916:SF51">
    <property type="entry name" value="GLYCOSYLTRANSFERASE EPSH-RELATED"/>
    <property type="match status" value="1"/>
</dbReference>
<proteinExistence type="predicted"/>
<keyword evidence="2 4" id="KW-0808">Transferase</keyword>
<protein>
    <submittedName>
        <fullName evidence="4">Putative glycosyltransferase EpsJ</fullName>
        <ecNumber evidence="4">2.4.-.-</ecNumber>
    </submittedName>
</protein>
<dbReference type="EMBL" id="OFSM01000028">
    <property type="protein sequence ID" value="SOY31612.1"/>
    <property type="molecule type" value="Genomic_DNA"/>
</dbReference>
<dbReference type="PANTHER" id="PTHR22916">
    <property type="entry name" value="GLYCOSYLTRANSFERASE"/>
    <property type="match status" value="1"/>
</dbReference>
<evidence type="ECO:0000256" key="1">
    <source>
        <dbReference type="ARBA" id="ARBA00022676"/>
    </source>
</evidence>
<accession>A0A2K4ZMJ5</accession>
<dbReference type="InterPro" id="IPR001173">
    <property type="entry name" value="Glyco_trans_2-like"/>
</dbReference>
<feature type="domain" description="Glycosyltransferase 2-like" evidence="3">
    <location>
        <begin position="21"/>
        <end position="199"/>
    </location>
</feature>
<evidence type="ECO:0000313" key="4">
    <source>
        <dbReference type="EMBL" id="SOY31612.1"/>
    </source>
</evidence>
<keyword evidence="5" id="KW-1185">Reference proteome</keyword>
<dbReference type="EC" id="2.4.-.-" evidence="4"/>
<dbReference type="GO" id="GO:0016757">
    <property type="term" value="F:glycosyltransferase activity"/>
    <property type="evidence" value="ECO:0007669"/>
    <property type="project" value="UniProtKB-KW"/>
</dbReference>
<evidence type="ECO:0000313" key="5">
    <source>
        <dbReference type="Proteomes" id="UP000236311"/>
    </source>
</evidence>
<dbReference type="AlphaFoldDB" id="A0A2K4ZMJ5"/>
<dbReference type="Pfam" id="PF00535">
    <property type="entry name" value="Glycos_transf_2"/>
    <property type="match status" value="1"/>
</dbReference>
<gene>
    <name evidence="4" type="primary">epsJ_12</name>
    <name evidence="4" type="ORF">AMURIS_04356</name>
</gene>
<dbReference type="CDD" id="cd00761">
    <property type="entry name" value="Glyco_tranf_GTA_type"/>
    <property type="match status" value="1"/>
</dbReference>
<organism evidence="4 5">
    <name type="scientific">Acetatifactor muris</name>
    <dbReference type="NCBI Taxonomy" id="879566"/>
    <lineage>
        <taxon>Bacteria</taxon>
        <taxon>Bacillati</taxon>
        <taxon>Bacillota</taxon>
        <taxon>Clostridia</taxon>
        <taxon>Lachnospirales</taxon>
        <taxon>Lachnospiraceae</taxon>
        <taxon>Acetatifactor</taxon>
    </lineage>
</organism>
<reference evidence="4 5" key="1">
    <citation type="submission" date="2018-01" db="EMBL/GenBank/DDBJ databases">
        <authorList>
            <person name="Gaut B.S."/>
            <person name="Morton B.R."/>
            <person name="Clegg M.T."/>
            <person name="Duvall M.R."/>
        </authorList>
    </citation>
    <scope>NUCLEOTIDE SEQUENCE [LARGE SCALE GENOMIC DNA]</scope>
    <source>
        <strain evidence="4">GP69</strain>
    </source>
</reference>
<dbReference type="Proteomes" id="UP000236311">
    <property type="component" value="Unassembled WGS sequence"/>
</dbReference>
<name>A0A2K4ZMJ5_9FIRM</name>
<dbReference type="Gene3D" id="3.90.550.10">
    <property type="entry name" value="Spore Coat Polysaccharide Biosynthesis Protein SpsA, Chain A"/>
    <property type="match status" value="1"/>
</dbReference>
<keyword evidence="1 4" id="KW-0328">Glycosyltransferase</keyword>
<evidence type="ECO:0000256" key="2">
    <source>
        <dbReference type="ARBA" id="ARBA00022679"/>
    </source>
</evidence>
<sequence length="354" mass="40497">MLLPGNEPGVKEGWYMSAVFSVIIPVYNVEMYLPKCLDSILSQTFKDFEVILVDDGSKDNCPEICDNYAAEDNRVKVIHKENGGLVNARNTGIRAATGEYICYVDGDDWIAENLLQVMWDKAVRDYKPDMIAFGMIKKFKNKEVEIPQIVSEGLYDKGKLEKEIYPYMIYDKRQSFFKGLIFLSACTKIYKKAVLEKHFCTEEHIHIGEDAAFIYDCAYASESIYFCRDNLYYYNRLNSDSMTGVYNAGRFENNQLLLSYIENKLGGKSENLDMQINAYRTYCLTVAVFHEVKCGRKLSEAATHIKAKLKLTNAIGEIQMEGLPFSIKVFLILLRLHCYVPVLAAAKVISKFRN</sequence>
<evidence type="ECO:0000259" key="3">
    <source>
        <dbReference type="Pfam" id="PF00535"/>
    </source>
</evidence>